<feature type="domain" description="FERM" evidence="1">
    <location>
        <begin position="11"/>
        <end position="169"/>
    </location>
</feature>
<dbReference type="SUPFAM" id="SSF54236">
    <property type="entry name" value="Ubiquitin-like"/>
    <property type="match status" value="1"/>
</dbReference>
<dbReference type="InterPro" id="IPR019748">
    <property type="entry name" value="FERM_central"/>
</dbReference>
<proteinExistence type="predicted"/>
<dbReference type="SUPFAM" id="SSF47031">
    <property type="entry name" value="Second domain of FERM"/>
    <property type="match status" value="1"/>
</dbReference>
<reference evidence="2" key="3">
    <citation type="submission" date="2025-09" db="UniProtKB">
        <authorList>
            <consortium name="Ensembl"/>
        </authorList>
    </citation>
    <scope>IDENTIFICATION</scope>
</reference>
<dbReference type="Pfam" id="PF09379">
    <property type="entry name" value="FERM_N"/>
    <property type="match status" value="1"/>
</dbReference>
<dbReference type="GeneTree" id="ENSGT00940000159623"/>
<accession>A0A3P8UAK4</accession>
<dbReference type="InterPro" id="IPR035963">
    <property type="entry name" value="FERM_2"/>
</dbReference>
<dbReference type="STRING" id="161767.ENSAPEP00000033866"/>
<dbReference type="PROSITE" id="PS00660">
    <property type="entry name" value="FERM_1"/>
    <property type="match status" value="1"/>
</dbReference>
<dbReference type="GO" id="GO:0031032">
    <property type="term" value="P:actomyosin structure organization"/>
    <property type="evidence" value="ECO:0007669"/>
    <property type="project" value="TreeGrafter"/>
</dbReference>
<protein>
    <recommendedName>
        <fullName evidence="1">FERM domain-containing protein</fullName>
    </recommendedName>
</protein>
<dbReference type="Gene3D" id="3.10.20.90">
    <property type="entry name" value="Phosphatidylinositol 3-kinase Catalytic Subunit, Chain A, domain 1"/>
    <property type="match status" value="1"/>
</dbReference>
<dbReference type="Proteomes" id="UP000265080">
    <property type="component" value="Chromosome 16"/>
</dbReference>
<dbReference type="PANTHER" id="PTHR23280:SF4">
    <property type="entry name" value="BAND 4.1-LIKE PROTEIN 4A"/>
    <property type="match status" value="1"/>
</dbReference>
<organism evidence="2 3">
    <name type="scientific">Amphiprion percula</name>
    <name type="common">Orange clownfish</name>
    <name type="synonym">Lutjanus percula</name>
    <dbReference type="NCBI Taxonomy" id="161767"/>
    <lineage>
        <taxon>Eukaryota</taxon>
        <taxon>Metazoa</taxon>
        <taxon>Chordata</taxon>
        <taxon>Craniata</taxon>
        <taxon>Vertebrata</taxon>
        <taxon>Euteleostomi</taxon>
        <taxon>Actinopterygii</taxon>
        <taxon>Neopterygii</taxon>
        <taxon>Teleostei</taxon>
        <taxon>Neoteleostei</taxon>
        <taxon>Acanthomorphata</taxon>
        <taxon>Ovalentaria</taxon>
        <taxon>Pomacentridae</taxon>
        <taxon>Amphiprion</taxon>
    </lineage>
</organism>
<reference evidence="2 3" key="1">
    <citation type="submission" date="2018-03" db="EMBL/GenBank/DDBJ databases">
        <title>Finding Nemo's genes: A chromosome-scale reference assembly of the genome of the orange clownfish Amphiprion percula.</title>
        <authorList>
            <person name="Lehmann R."/>
        </authorList>
    </citation>
    <scope>NUCLEOTIDE SEQUENCE</scope>
</reference>
<dbReference type="PROSITE" id="PS50057">
    <property type="entry name" value="FERM_3"/>
    <property type="match status" value="1"/>
</dbReference>
<dbReference type="InterPro" id="IPR018979">
    <property type="entry name" value="FERM_N"/>
</dbReference>
<dbReference type="InterPro" id="IPR019749">
    <property type="entry name" value="Band_41_domain"/>
</dbReference>
<dbReference type="CDD" id="cd14473">
    <property type="entry name" value="FERM_B-lobe"/>
    <property type="match status" value="1"/>
</dbReference>
<dbReference type="InterPro" id="IPR029071">
    <property type="entry name" value="Ubiquitin-like_domsf"/>
</dbReference>
<evidence type="ECO:0000313" key="2">
    <source>
        <dbReference type="Ensembl" id="ENSAPEP00000033866.1"/>
    </source>
</evidence>
<dbReference type="AlphaFoldDB" id="A0A3P8UAK4"/>
<keyword evidence="3" id="KW-1185">Reference proteome</keyword>
<evidence type="ECO:0000259" key="1">
    <source>
        <dbReference type="PROSITE" id="PS50057"/>
    </source>
</evidence>
<dbReference type="OMA" id="HKELAGP"/>
<name>A0A3P8UAK4_AMPPE</name>
<sequence length="169" mass="20025">MACFRGNREEVYGEVLLLDERKLTLTGIKKSWKVAAILQQVFSHLNLVEGRFFGLRFCDDKQQTLWLDHSRTLSQHRLLLGPPYIFYFGVKFYVEDPTKLKEETTRYQFYLQLRQDVQRGRLLCPAHLLISDRVDWFSFIDPAERGDLSENDTSDSEKQEVQLIYKTLR</sequence>
<evidence type="ECO:0000313" key="3">
    <source>
        <dbReference type="Proteomes" id="UP000265080"/>
    </source>
</evidence>
<dbReference type="Gene3D" id="1.20.80.60">
    <property type="match status" value="1"/>
</dbReference>
<dbReference type="SMART" id="SM00295">
    <property type="entry name" value="B41"/>
    <property type="match status" value="1"/>
</dbReference>
<dbReference type="Pfam" id="PF00373">
    <property type="entry name" value="FERM_M"/>
    <property type="match status" value="1"/>
</dbReference>
<reference evidence="2" key="2">
    <citation type="submission" date="2025-08" db="UniProtKB">
        <authorList>
            <consortium name="Ensembl"/>
        </authorList>
    </citation>
    <scope>IDENTIFICATION</scope>
</reference>
<dbReference type="PANTHER" id="PTHR23280">
    <property type="entry name" value="4.1 G PROTEIN"/>
    <property type="match status" value="1"/>
</dbReference>
<dbReference type="InterPro" id="IPR019747">
    <property type="entry name" value="FERM_CS"/>
</dbReference>
<dbReference type="InterPro" id="IPR000299">
    <property type="entry name" value="FERM_domain"/>
</dbReference>
<dbReference type="GO" id="GO:0005856">
    <property type="term" value="C:cytoskeleton"/>
    <property type="evidence" value="ECO:0007669"/>
    <property type="project" value="TreeGrafter"/>
</dbReference>
<dbReference type="Ensembl" id="ENSAPET00000034752.1">
    <property type="protein sequence ID" value="ENSAPEP00000033866.1"/>
    <property type="gene ID" value="ENSAPEG00000024060.1"/>
</dbReference>